<feature type="transmembrane region" description="Helical" evidence="6">
    <location>
        <begin position="414"/>
        <end position="437"/>
    </location>
</feature>
<evidence type="ECO:0000256" key="6">
    <source>
        <dbReference type="SAM" id="Phobius"/>
    </source>
</evidence>
<evidence type="ECO:0000313" key="8">
    <source>
        <dbReference type="Proteomes" id="UP001415857"/>
    </source>
</evidence>
<feature type="transmembrane region" description="Helical" evidence="6">
    <location>
        <begin position="177"/>
        <end position="197"/>
    </location>
</feature>
<feature type="transmembrane region" description="Helical" evidence="6">
    <location>
        <begin position="38"/>
        <end position="58"/>
    </location>
</feature>
<gene>
    <name evidence="7" type="ORF">L1049_012083</name>
</gene>
<keyword evidence="4 6" id="KW-1133">Transmembrane helix</keyword>
<dbReference type="InterPro" id="IPR018456">
    <property type="entry name" value="PTR2_symporter_CS"/>
</dbReference>
<dbReference type="Proteomes" id="UP001415857">
    <property type="component" value="Unassembled WGS sequence"/>
</dbReference>
<evidence type="ECO:0000256" key="3">
    <source>
        <dbReference type="ARBA" id="ARBA00022692"/>
    </source>
</evidence>
<dbReference type="Pfam" id="PF00854">
    <property type="entry name" value="PTR2"/>
    <property type="match status" value="1"/>
</dbReference>
<dbReference type="PROSITE" id="PS01022">
    <property type="entry name" value="PTR2_1"/>
    <property type="match status" value="1"/>
</dbReference>
<dbReference type="GO" id="GO:0006857">
    <property type="term" value="P:oligopeptide transport"/>
    <property type="evidence" value="ECO:0007669"/>
    <property type="project" value="InterPro"/>
</dbReference>
<name>A0AAP0RTM7_LIQFO</name>
<keyword evidence="3 6" id="KW-0812">Transmembrane</keyword>
<proteinExistence type="inferred from homology"/>
<dbReference type="GO" id="GO:0022857">
    <property type="term" value="F:transmembrane transporter activity"/>
    <property type="evidence" value="ECO:0007669"/>
    <property type="project" value="InterPro"/>
</dbReference>
<dbReference type="AlphaFoldDB" id="A0AAP0RTM7"/>
<accession>A0AAP0RTM7</accession>
<feature type="transmembrane region" description="Helical" evidence="6">
    <location>
        <begin position="498"/>
        <end position="516"/>
    </location>
</feature>
<feature type="transmembrane region" description="Helical" evidence="6">
    <location>
        <begin position="109"/>
        <end position="128"/>
    </location>
</feature>
<evidence type="ECO:0000256" key="1">
    <source>
        <dbReference type="ARBA" id="ARBA00004141"/>
    </source>
</evidence>
<comment type="subcellular location">
    <subcellularLocation>
        <location evidence="1">Membrane</location>
        <topology evidence="1">Multi-pass membrane protein</topology>
    </subcellularLocation>
</comment>
<feature type="transmembrane region" description="Helical" evidence="6">
    <location>
        <begin position="65"/>
        <end position="89"/>
    </location>
</feature>
<dbReference type="EMBL" id="JBBPBK010000006">
    <property type="protein sequence ID" value="KAK9283829.1"/>
    <property type="molecule type" value="Genomic_DNA"/>
</dbReference>
<evidence type="ECO:0000313" key="7">
    <source>
        <dbReference type="EMBL" id="KAK9283829.1"/>
    </source>
</evidence>
<comment type="similarity">
    <text evidence="2">Belongs to the major facilitator superfamily. Proton-dependent oligopeptide transporter (POT/PTR) (TC 2.A.17) family.</text>
</comment>
<comment type="caution">
    <text evidence="7">The sequence shown here is derived from an EMBL/GenBank/DDBJ whole genome shotgun (WGS) entry which is preliminary data.</text>
</comment>
<dbReference type="GO" id="GO:0016020">
    <property type="term" value="C:membrane"/>
    <property type="evidence" value="ECO:0007669"/>
    <property type="project" value="UniProtKB-SubCell"/>
</dbReference>
<keyword evidence="8" id="KW-1185">Reference proteome</keyword>
<organism evidence="7 8">
    <name type="scientific">Liquidambar formosana</name>
    <name type="common">Formosan gum</name>
    <dbReference type="NCBI Taxonomy" id="63359"/>
    <lineage>
        <taxon>Eukaryota</taxon>
        <taxon>Viridiplantae</taxon>
        <taxon>Streptophyta</taxon>
        <taxon>Embryophyta</taxon>
        <taxon>Tracheophyta</taxon>
        <taxon>Spermatophyta</taxon>
        <taxon>Magnoliopsida</taxon>
        <taxon>eudicotyledons</taxon>
        <taxon>Gunneridae</taxon>
        <taxon>Pentapetalae</taxon>
        <taxon>Saxifragales</taxon>
        <taxon>Altingiaceae</taxon>
        <taxon>Liquidambar</taxon>
    </lineage>
</organism>
<sequence length="594" mass="65419">MASSNSATTSKTSGSSYFSSLKSLTTSPISQFEYGTPTIYNVVLGCFSLFPIAGAILADSFLGSFTVITIFSFVSLLGVIMLVLIASLHSFRPPPCTTGSFTCETPSNLQYAVLYAALALAAIGLGGTRFTLATMGANQFDKADHRGIFFNWFFLSLYMANVISLTAIIYIQDNVSWAIGFGICIVANVIGLAVFLLGKRFYRHIKPEGSPFTSIARVIVASLRKRKMLGNFDSQDYYHGSSGTSKMPYRTPTESFRFLNSAALKTEPDKVSDGSYAKSWRLCTVEEVEDLKTLIKIIPVWSTGIFLYAPVGIFSSLTTLQALSMDRHLGPHFQIPAGSFLVFNQLATAISILIIDRFLIPTWQNVTRRSLTLLQRVGIGHIISIVGMVGSALVETRRLHVIRTHHLMSQSGSVVPMSALWLVMSLTIIGISEGFHFPGQVALYYQEFPTLLKSTSTAMVSLLIGIGFYLSTAIINLVRRITGWLPDNINDGRIDNVYWMLAVVGVVNFGYFLACAKLYEYQNVDKDDGPSGPSNSEILSSFGKRMETSELQYLEGKLYDQTTPKEEGAAWERDTTILPKRVMVVESFDTQLSN</sequence>
<evidence type="ECO:0000256" key="5">
    <source>
        <dbReference type="ARBA" id="ARBA00023136"/>
    </source>
</evidence>
<protein>
    <submittedName>
        <fullName evidence="7">Uncharacterized protein</fullName>
    </submittedName>
</protein>
<keyword evidence="5 6" id="KW-0472">Membrane</keyword>
<dbReference type="InterPro" id="IPR036259">
    <property type="entry name" value="MFS_trans_sf"/>
</dbReference>
<feature type="transmembrane region" description="Helical" evidence="6">
    <location>
        <begin position="149"/>
        <end position="171"/>
    </location>
</feature>
<dbReference type="Gene3D" id="1.20.1250.20">
    <property type="entry name" value="MFS general substrate transporter like domains"/>
    <property type="match status" value="1"/>
</dbReference>
<evidence type="ECO:0000256" key="2">
    <source>
        <dbReference type="ARBA" id="ARBA00005982"/>
    </source>
</evidence>
<feature type="transmembrane region" description="Helical" evidence="6">
    <location>
        <begin position="458"/>
        <end position="478"/>
    </location>
</feature>
<dbReference type="PANTHER" id="PTHR11654">
    <property type="entry name" value="OLIGOPEPTIDE TRANSPORTER-RELATED"/>
    <property type="match status" value="1"/>
</dbReference>
<dbReference type="SUPFAM" id="SSF103473">
    <property type="entry name" value="MFS general substrate transporter"/>
    <property type="match status" value="1"/>
</dbReference>
<reference evidence="7 8" key="1">
    <citation type="journal article" date="2024" name="Plant J.">
        <title>Genome sequences and population genomics reveal climatic adaptation and genomic divergence between two closely related sweetgum species.</title>
        <authorList>
            <person name="Xu W.Q."/>
            <person name="Ren C.Q."/>
            <person name="Zhang X.Y."/>
            <person name="Comes H.P."/>
            <person name="Liu X.H."/>
            <person name="Li Y.G."/>
            <person name="Kettle C.J."/>
            <person name="Jalonen R."/>
            <person name="Gaisberger H."/>
            <person name="Ma Y.Z."/>
            <person name="Qiu Y.X."/>
        </authorList>
    </citation>
    <scope>NUCLEOTIDE SEQUENCE [LARGE SCALE GENOMIC DNA]</scope>
    <source>
        <strain evidence="7">Hangzhou</strain>
    </source>
</reference>
<feature type="transmembrane region" description="Helical" evidence="6">
    <location>
        <begin position="335"/>
        <end position="355"/>
    </location>
</feature>
<dbReference type="InterPro" id="IPR000109">
    <property type="entry name" value="POT_fam"/>
</dbReference>
<feature type="transmembrane region" description="Helical" evidence="6">
    <location>
        <begin position="305"/>
        <end position="323"/>
    </location>
</feature>
<feature type="transmembrane region" description="Helical" evidence="6">
    <location>
        <begin position="376"/>
        <end position="394"/>
    </location>
</feature>
<evidence type="ECO:0000256" key="4">
    <source>
        <dbReference type="ARBA" id="ARBA00022989"/>
    </source>
</evidence>